<dbReference type="PANTHER" id="PTHR30160:SF1">
    <property type="entry name" value="LIPOPOLYSACCHARIDE 1,2-N-ACETYLGLUCOSAMINETRANSFERASE-RELATED"/>
    <property type="match status" value="1"/>
</dbReference>
<dbReference type="RefSeq" id="WP_015030761.1">
    <property type="nucleotide sequence ID" value="NC_018748.1"/>
</dbReference>
<dbReference type="PANTHER" id="PTHR30160">
    <property type="entry name" value="TETRAACYLDISACCHARIDE 4'-KINASE-RELATED"/>
    <property type="match status" value="1"/>
</dbReference>
<dbReference type="InterPro" id="IPR051199">
    <property type="entry name" value="LPS_LOS_Heptosyltrfase"/>
</dbReference>
<dbReference type="EMBL" id="CP002961">
    <property type="protein sequence ID" value="AFK05073.1"/>
    <property type="molecule type" value="Genomic_DNA"/>
</dbReference>
<name>A0ABM5N6C2_EMTOG</name>
<keyword evidence="2 3" id="KW-0808">Transferase</keyword>
<keyword evidence="1" id="KW-0328">Glycosyltransferase</keyword>
<gene>
    <name evidence="3" type="ordered locus">Emtol_3947</name>
</gene>
<accession>A0ABM5N6C2</accession>
<dbReference type="CDD" id="cd03789">
    <property type="entry name" value="GT9_LPS_heptosyltransferase"/>
    <property type="match status" value="1"/>
</dbReference>
<dbReference type="Gene3D" id="3.40.50.2000">
    <property type="entry name" value="Glycogen Phosphorylase B"/>
    <property type="match status" value="2"/>
</dbReference>
<dbReference type="Pfam" id="PF01075">
    <property type="entry name" value="Glyco_transf_9"/>
    <property type="match status" value="1"/>
</dbReference>
<reference evidence="3 4" key="1">
    <citation type="submission" date="2011-07" db="EMBL/GenBank/DDBJ databases">
        <title>The complete genome of chromosome of Emticicia oligotrophica DSM 17448.</title>
        <authorList>
            <consortium name="US DOE Joint Genome Institute (JGI-PGF)"/>
            <person name="Lucas S."/>
            <person name="Han J."/>
            <person name="Lapidus A."/>
            <person name="Bruce D."/>
            <person name="Goodwin L."/>
            <person name="Pitluck S."/>
            <person name="Peters L."/>
            <person name="Kyrpides N."/>
            <person name="Mavromatis K."/>
            <person name="Ivanova N."/>
            <person name="Ovchinnikova G."/>
            <person name="Teshima H."/>
            <person name="Detter J.C."/>
            <person name="Tapia R."/>
            <person name="Han C."/>
            <person name="Land M."/>
            <person name="Hauser L."/>
            <person name="Markowitz V."/>
            <person name="Cheng J.-F."/>
            <person name="Hugenholtz P."/>
            <person name="Woyke T."/>
            <person name="Wu D."/>
            <person name="Tindall B."/>
            <person name="Pomrenke H."/>
            <person name="Brambilla E."/>
            <person name="Klenk H.-P."/>
            <person name="Eisen J.A."/>
        </authorList>
    </citation>
    <scope>NUCLEOTIDE SEQUENCE [LARGE SCALE GENOMIC DNA]</scope>
    <source>
        <strain evidence="3 4">DSM 17448</strain>
    </source>
</reference>
<dbReference type="InterPro" id="IPR002201">
    <property type="entry name" value="Glyco_trans_9"/>
</dbReference>
<dbReference type="GO" id="GO:0016740">
    <property type="term" value="F:transferase activity"/>
    <property type="evidence" value="ECO:0007669"/>
    <property type="project" value="UniProtKB-KW"/>
</dbReference>
<evidence type="ECO:0000256" key="1">
    <source>
        <dbReference type="ARBA" id="ARBA00022676"/>
    </source>
</evidence>
<keyword evidence="4" id="KW-1185">Reference proteome</keyword>
<dbReference type="Proteomes" id="UP000002875">
    <property type="component" value="Chromosome"/>
</dbReference>
<protein>
    <submittedName>
        <fullName evidence="3">Glycosyl transferase family 9</fullName>
    </submittedName>
</protein>
<evidence type="ECO:0000313" key="4">
    <source>
        <dbReference type="Proteomes" id="UP000002875"/>
    </source>
</evidence>
<organism evidence="3 4">
    <name type="scientific">Emticicia oligotrophica (strain DSM 17448 / CIP 109782 / MTCC 6937 / GPTSA100-15)</name>
    <dbReference type="NCBI Taxonomy" id="929562"/>
    <lineage>
        <taxon>Bacteria</taxon>
        <taxon>Pseudomonadati</taxon>
        <taxon>Bacteroidota</taxon>
        <taxon>Cytophagia</taxon>
        <taxon>Cytophagales</taxon>
        <taxon>Leadbetterellaceae</taxon>
        <taxon>Emticicia</taxon>
    </lineage>
</organism>
<evidence type="ECO:0000256" key="2">
    <source>
        <dbReference type="ARBA" id="ARBA00022679"/>
    </source>
</evidence>
<dbReference type="SUPFAM" id="SSF53756">
    <property type="entry name" value="UDP-Glycosyltransferase/glycogen phosphorylase"/>
    <property type="match status" value="1"/>
</dbReference>
<sequence>MKKFIALWKHRYQKYSHILKVNIHFIIDFLWFKVQKLYHRKPFVAIALTQQFGDIVAGEPLSRQVRKKHPNSTIIWFVRPAFKELVQNNPNIDIIFEDICANHRKKILGANIFDTVYNLQFRNNSHCEICNVFVDNEVADKKGITIENYYFHGNLLEVQQKIAGIELIDETPILYFSNSEVQKIDSLNLPTKFIVIHCQSAQNSRNWDASKWQQLINQLIEQYDIAIVEIGLSSELAIHSKNYINLCGKLSLLETAEVIKRARLYIGIDSGPAHLANAVGTYGIIMLGKLANFVNHIPYSGGYKSGKTATIIRNTNGPSSEIEISEVLEVIKSKELI</sequence>
<proteinExistence type="predicted"/>
<evidence type="ECO:0000313" key="3">
    <source>
        <dbReference type="EMBL" id="AFK05073.1"/>
    </source>
</evidence>